<dbReference type="InterPro" id="IPR056636">
    <property type="entry name" value="DUF7734"/>
</dbReference>
<dbReference type="Pfam" id="PF24869">
    <property type="entry name" value="DUF7734"/>
    <property type="match status" value="1"/>
</dbReference>
<evidence type="ECO:0000313" key="3">
    <source>
        <dbReference type="Proteomes" id="UP000654482"/>
    </source>
</evidence>
<comment type="caution">
    <text evidence="2">The sequence shown here is derived from an EMBL/GenBank/DDBJ whole genome shotgun (WGS) entry which is preliminary data.</text>
</comment>
<keyword evidence="3" id="KW-1185">Reference proteome</keyword>
<reference evidence="2" key="1">
    <citation type="submission" date="2020-10" db="EMBL/GenBank/DDBJ databases">
        <authorList>
            <person name="Castelo-Branco R."/>
            <person name="Eusebio N."/>
            <person name="Adriana R."/>
            <person name="Vieira A."/>
            <person name="Brugerolle De Fraissinette N."/>
            <person name="Rezende De Castro R."/>
            <person name="Schneider M.P."/>
            <person name="Vasconcelos V."/>
            <person name="Leao P.N."/>
        </authorList>
    </citation>
    <scope>NUCLEOTIDE SEQUENCE</scope>
    <source>
        <strain evidence="2">LEGE 07157</strain>
    </source>
</reference>
<gene>
    <name evidence="2" type="ORF">IQ249_05370</name>
</gene>
<evidence type="ECO:0000313" key="2">
    <source>
        <dbReference type="EMBL" id="MBE9115325.1"/>
    </source>
</evidence>
<dbReference type="Proteomes" id="UP000654482">
    <property type="component" value="Unassembled WGS sequence"/>
</dbReference>
<feature type="domain" description="DUF7734" evidence="1">
    <location>
        <begin position="7"/>
        <end position="90"/>
    </location>
</feature>
<sequence>MSDSVGKLLERYTLEHPQEVLIVRVKIASEEDRIVIFKGFSSSLVRGTEFDPDVPVLPDEAEILDIDRVAAPYHPDAPQYIERGLSWAIARDRLLGAKEP</sequence>
<dbReference type="PANTHER" id="PTHR36729:SF2">
    <property type="entry name" value="EXPRESSED PROTEIN"/>
    <property type="match status" value="1"/>
</dbReference>
<evidence type="ECO:0000259" key="1">
    <source>
        <dbReference type="Pfam" id="PF24869"/>
    </source>
</evidence>
<dbReference type="AlphaFoldDB" id="A0A8J7DUZ7"/>
<protein>
    <recommendedName>
        <fullName evidence="1">DUF7734 domain-containing protein</fullName>
    </recommendedName>
</protein>
<dbReference type="PANTHER" id="PTHR36729">
    <property type="entry name" value="EXPRESSED PROTEIN"/>
    <property type="match status" value="1"/>
</dbReference>
<dbReference type="RefSeq" id="WP_194028418.1">
    <property type="nucleotide sequence ID" value="NZ_JADEWZ010000006.1"/>
</dbReference>
<dbReference type="EMBL" id="JADEWZ010000006">
    <property type="protein sequence ID" value="MBE9115325.1"/>
    <property type="molecule type" value="Genomic_DNA"/>
</dbReference>
<accession>A0A8J7DUZ7</accession>
<organism evidence="2 3">
    <name type="scientific">Lusitaniella coriacea LEGE 07157</name>
    <dbReference type="NCBI Taxonomy" id="945747"/>
    <lineage>
        <taxon>Bacteria</taxon>
        <taxon>Bacillati</taxon>
        <taxon>Cyanobacteriota</taxon>
        <taxon>Cyanophyceae</taxon>
        <taxon>Spirulinales</taxon>
        <taxon>Lusitaniellaceae</taxon>
        <taxon>Lusitaniella</taxon>
    </lineage>
</organism>
<name>A0A8J7DUZ7_9CYAN</name>
<proteinExistence type="predicted"/>